<evidence type="ECO:0000256" key="1">
    <source>
        <dbReference type="SAM" id="MobiDB-lite"/>
    </source>
</evidence>
<feature type="region of interest" description="Disordered" evidence="1">
    <location>
        <begin position="1"/>
        <end position="49"/>
    </location>
</feature>
<accession>A0A6J5ND30</accession>
<sequence>MAGKGGRTAGTRPKGSGIPAGGTGHGPGKPPAAFSSEYQPPAEAKKAGHEIGAEIRAAIASKRWDILNAQMSRALDPEHPQGHQASKDLLDRIMPPESRVEQDVAITVATGVVRGDDA</sequence>
<evidence type="ECO:0000313" key="2">
    <source>
        <dbReference type="EMBL" id="CAB4156999.1"/>
    </source>
</evidence>
<dbReference type="EMBL" id="LR796648">
    <property type="protein sequence ID" value="CAB4156999.1"/>
    <property type="molecule type" value="Genomic_DNA"/>
</dbReference>
<gene>
    <name evidence="2" type="ORF">UFOVP675_27</name>
    <name evidence="3" type="ORF">UFOVP747_3</name>
</gene>
<protein>
    <submittedName>
        <fullName evidence="2">Uncharacterized protein</fullName>
    </submittedName>
</protein>
<evidence type="ECO:0000313" key="3">
    <source>
        <dbReference type="EMBL" id="CAB5225296.1"/>
    </source>
</evidence>
<organism evidence="2">
    <name type="scientific">uncultured Caudovirales phage</name>
    <dbReference type="NCBI Taxonomy" id="2100421"/>
    <lineage>
        <taxon>Viruses</taxon>
        <taxon>Duplodnaviria</taxon>
        <taxon>Heunggongvirae</taxon>
        <taxon>Uroviricota</taxon>
        <taxon>Caudoviricetes</taxon>
        <taxon>Peduoviridae</taxon>
        <taxon>Maltschvirus</taxon>
        <taxon>Maltschvirus maltsch</taxon>
    </lineage>
</organism>
<feature type="compositionally biased region" description="Gly residues" evidence="1">
    <location>
        <begin position="18"/>
        <end position="27"/>
    </location>
</feature>
<name>A0A6J5ND30_9CAUD</name>
<dbReference type="EMBL" id="LR798343">
    <property type="protein sequence ID" value="CAB5225296.1"/>
    <property type="molecule type" value="Genomic_DNA"/>
</dbReference>
<proteinExistence type="predicted"/>
<reference evidence="2" key="1">
    <citation type="submission" date="2020-04" db="EMBL/GenBank/DDBJ databases">
        <authorList>
            <person name="Chiriac C."/>
            <person name="Salcher M."/>
            <person name="Ghai R."/>
            <person name="Kavagutti S V."/>
        </authorList>
    </citation>
    <scope>NUCLEOTIDE SEQUENCE</scope>
</reference>